<dbReference type="InParanoid" id="A0A0H2QZT6"/>
<keyword evidence="2" id="KW-1185">Reference proteome</keyword>
<dbReference type="EMBL" id="KQ086406">
    <property type="protein sequence ID" value="KLO04904.1"/>
    <property type="molecule type" value="Genomic_DNA"/>
</dbReference>
<evidence type="ECO:0000313" key="2">
    <source>
        <dbReference type="Proteomes" id="UP000053477"/>
    </source>
</evidence>
<proteinExistence type="predicted"/>
<evidence type="ECO:0000313" key="1">
    <source>
        <dbReference type="EMBL" id="KLO04904.1"/>
    </source>
</evidence>
<sequence>MAVMLIDAPSLLHWYYRPAFVLAPNPYRPFTRKALSGAVRSLPTTAVCIRVFDCSGSATTIPGSRLYHRVPRSSKYW</sequence>
<accession>A0A0H2QZT6</accession>
<protein>
    <submittedName>
        <fullName evidence="1">Uncharacterized protein</fullName>
    </submittedName>
</protein>
<name>A0A0H2QZT6_9AGAM</name>
<dbReference type="AlphaFoldDB" id="A0A0H2QZT6"/>
<reference evidence="1 2" key="1">
    <citation type="submission" date="2015-04" db="EMBL/GenBank/DDBJ databases">
        <title>Complete genome sequence of Schizopora paradoxa KUC8140, a cosmopolitan wood degrader in East Asia.</title>
        <authorList>
            <consortium name="DOE Joint Genome Institute"/>
            <person name="Min B."/>
            <person name="Park H."/>
            <person name="Jang Y."/>
            <person name="Kim J.-J."/>
            <person name="Kim K.H."/>
            <person name="Pangilinan J."/>
            <person name="Lipzen A."/>
            <person name="Riley R."/>
            <person name="Grigoriev I.V."/>
            <person name="Spatafora J.W."/>
            <person name="Choi I.-G."/>
        </authorList>
    </citation>
    <scope>NUCLEOTIDE SEQUENCE [LARGE SCALE GENOMIC DNA]</scope>
    <source>
        <strain evidence="1 2">KUC8140</strain>
    </source>
</reference>
<gene>
    <name evidence="1" type="ORF">SCHPADRAFT_947352</name>
</gene>
<organism evidence="1 2">
    <name type="scientific">Schizopora paradoxa</name>
    <dbReference type="NCBI Taxonomy" id="27342"/>
    <lineage>
        <taxon>Eukaryota</taxon>
        <taxon>Fungi</taxon>
        <taxon>Dikarya</taxon>
        <taxon>Basidiomycota</taxon>
        <taxon>Agaricomycotina</taxon>
        <taxon>Agaricomycetes</taxon>
        <taxon>Hymenochaetales</taxon>
        <taxon>Schizoporaceae</taxon>
        <taxon>Schizopora</taxon>
    </lineage>
</organism>
<dbReference type="Proteomes" id="UP000053477">
    <property type="component" value="Unassembled WGS sequence"/>
</dbReference>